<gene>
    <name evidence="2" type="ORF">Trco_002654</name>
</gene>
<proteinExistence type="predicted"/>
<feature type="region of interest" description="Disordered" evidence="1">
    <location>
        <begin position="433"/>
        <end position="460"/>
    </location>
</feature>
<sequence length="576" mass="62568">MVGAAQYHDDEIGWVLSAVVGKKKQSYIQIHFKEKFGRSLNHNQIRYIKNKYGKDPRFKIATSPKPDLSSEHGDEDGQGNGADFGSLNNEAGPSTQGGDKAAAVTQPKRKRSGHDAADVLESLIKQTTKSQRLDVQPRQAATPELIACEAPAQRVKTAGSHLPALYAHTLSSSAPIASSLEGGCPASLYGPAYDNTQFPNTSTGVDWTSSVSLSGHSWRTDNSPVLTSVGGNANASASIQPSPVPAERARLLSRMPATAQYQLQLPPYRLAALPVSQVSPPTPNIASPPYLCHQEQHQQRQQRHNHQLLQRQHQPHPYMGAPGTPVLPTSVLSQMEEHPPFMHHVPRAAYQLVPSFQEIPIEPASSEQANQQSVLAGGGVCQDYKGWDQITAASSPHALSLFNPRMDFPFQNVRYTGLTAASSQAIRQSLLSHPDVHGPNLVTQQQQQQQHHLAPQPDQEHLDFGASTLQLLSMIHRPAFATVAMPPHSQPSNPAYDPTTTFSPPVTQPQPQPHQNRPAPRPQAYDLHDAASDFAGTIDPRLLIGHHNARSSASPYPHPSPPPPSLVNHEMEPPPS</sequence>
<dbReference type="AlphaFoldDB" id="A0A9P8TY78"/>
<feature type="compositionally biased region" description="Pro residues" evidence="1">
    <location>
        <begin position="556"/>
        <end position="565"/>
    </location>
</feature>
<name>A0A9P8TY78_9HYPO</name>
<feature type="compositionally biased region" description="Polar residues" evidence="1">
    <location>
        <begin position="86"/>
        <end position="97"/>
    </location>
</feature>
<dbReference type="Proteomes" id="UP000827724">
    <property type="component" value="Unassembled WGS sequence"/>
</dbReference>
<feature type="region of interest" description="Disordered" evidence="1">
    <location>
        <begin position="56"/>
        <end position="115"/>
    </location>
</feature>
<dbReference type="EMBL" id="JAIWOZ010000002">
    <property type="protein sequence ID" value="KAH6609308.1"/>
    <property type="molecule type" value="Genomic_DNA"/>
</dbReference>
<comment type="caution">
    <text evidence="2">The sequence shown here is derived from an EMBL/GenBank/DDBJ whole genome shotgun (WGS) entry which is preliminary data.</text>
</comment>
<accession>A0A9P8TY78</accession>
<organism evidence="2 3">
    <name type="scientific">Trichoderma cornu-damae</name>
    <dbReference type="NCBI Taxonomy" id="654480"/>
    <lineage>
        <taxon>Eukaryota</taxon>
        <taxon>Fungi</taxon>
        <taxon>Dikarya</taxon>
        <taxon>Ascomycota</taxon>
        <taxon>Pezizomycotina</taxon>
        <taxon>Sordariomycetes</taxon>
        <taxon>Hypocreomycetidae</taxon>
        <taxon>Hypocreales</taxon>
        <taxon>Hypocreaceae</taxon>
        <taxon>Trichoderma</taxon>
    </lineage>
</organism>
<keyword evidence="3" id="KW-1185">Reference proteome</keyword>
<evidence type="ECO:0000313" key="3">
    <source>
        <dbReference type="Proteomes" id="UP000827724"/>
    </source>
</evidence>
<dbReference type="OrthoDB" id="4736382at2759"/>
<feature type="region of interest" description="Disordered" evidence="1">
    <location>
        <begin position="484"/>
        <end position="576"/>
    </location>
</feature>
<evidence type="ECO:0000256" key="1">
    <source>
        <dbReference type="SAM" id="MobiDB-lite"/>
    </source>
</evidence>
<protein>
    <submittedName>
        <fullName evidence="2">Uncharacterized protein</fullName>
    </submittedName>
</protein>
<reference evidence="2" key="1">
    <citation type="submission" date="2021-08" db="EMBL/GenBank/DDBJ databases">
        <title>Chromosome-Level Trichoderma cornu-damae using Hi-C Data.</title>
        <authorList>
            <person name="Kim C.S."/>
        </authorList>
    </citation>
    <scope>NUCLEOTIDE SEQUENCE</scope>
    <source>
        <strain evidence="2">KA19-0412C</strain>
    </source>
</reference>
<evidence type="ECO:0000313" key="2">
    <source>
        <dbReference type="EMBL" id="KAH6609308.1"/>
    </source>
</evidence>